<gene>
    <name evidence="5" type="ORF">SAMN04488112_11824</name>
</gene>
<dbReference type="InterPro" id="IPR043130">
    <property type="entry name" value="CDP-OH_PTrfase_TM_dom"/>
</dbReference>
<feature type="region of interest" description="Disordered" evidence="3">
    <location>
        <begin position="190"/>
        <end position="228"/>
    </location>
</feature>
<feature type="transmembrane region" description="Helical" evidence="4">
    <location>
        <begin position="292"/>
        <end position="312"/>
    </location>
</feature>
<evidence type="ECO:0000313" key="6">
    <source>
        <dbReference type="Proteomes" id="UP000199387"/>
    </source>
</evidence>
<dbReference type="Proteomes" id="UP000199387">
    <property type="component" value="Unassembled WGS sequence"/>
</dbReference>
<keyword evidence="6" id="KW-1185">Reference proteome</keyword>
<keyword evidence="1 2" id="KW-0808">Transferase</keyword>
<evidence type="ECO:0000256" key="3">
    <source>
        <dbReference type="SAM" id="MobiDB-lite"/>
    </source>
</evidence>
<evidence type="ECO:0000313" key="5">
    <source>
        <dbReference type="EMBL" id="SDC83199.1"/>
    </source>
</evidence>
<dbReference type="RefSeq" id="WP_245662266.1">
    <property type="nucleotide sequence ID" value="NZ_FMZA01000018.1"/>
</dbReference>
<dbReference type="InterPro" id="IPR048254">
    <property type="entry name" value="CDP_ALCOHOL_P_TRANSF_CS"/>
</dbReference>
<evidence type="ECO:0000256" key="1">
    <source>
        <dbReference type="ARBA" id="ARBA00022679"/>
    </source>
</evidence>
<feature type="transmembrane region" description="Helical" evidence="4">
    <location>
        <begin position="135"/>
        <end position="158"/>
    </location>
</feature>
<evidence type="ECO:0000256" key="2">
    <source>
        <dbReference type="RuleBase" id="RU003750"/>
    </source>
</evidence>
<dbReference type="STRING" id="1236220.SAMN04488112_11824"/>
<proteinExistence type="inferred from homology"/>
<sequence length="351" mass="40342">MSEQRDFTMEEVKGTFKKKDAWWTVLLVDPVAARLVKPVANRTNITPNQLSIFSFILGMTAVYCFFLGDYTALVVGALLYHISFIIDCMDGKIARLKGTGSTFGVLLDITLDHIRVILCGAALTYSQYRLTGDVAYLYLAFMFLAAYCARHINALQLYKLRREMRGKLRKARRKLKRTAEAAGIVIDEPAVQQSDKPEDEEEEEEEEKNESLDRVSKQSAQSEQQQPAASEAELLQKKKFDLQQEFKSKFSTYMKVRDFFLNKRIRMHLFSGIEFQMFIFVVAPIFGLIKEAIFFGSILLMLFEAAIVYKIWLSTKDFEREHNRIKEATEKAEAMLPQEELEEQKEAVAGK</sequence>
<dbReference type="Gene3D" id="1.20.120.1760">
    <property type="match status" value="1"/>
</dbReference>
<accession>A0A1G6PSZ8</accession>
<comment type="similarity">
    <text evidence="2">Belongs to the CDP-alcohol phosphatidyltransferase class-I family.</text>
</comment>
<dbReference type="Pfam" id="PF01066">
    <property type="entry name" value="CDP-OH_P_transf"/>
    <property type="match status" value="1"/>
</dbReference>
<reference evidence="5 6" key="1">
    <citation type="submission" date="2016-10" db="EMBL/GenBank/DDBJ databases">
        <authorList>
            <person name="de Groot N.N."/>
        </authorList>
    </citation>
    <scope>NUCLEOTIDE SEQUENCE [LARGE SCALE GENOMIC DNA]</scope>
    <source>
        <strain evidence="5 6">DSM 45514</strain>
    </source>
</reference>
<feature type="compositionally biased region" description="Acidic residues" evidence="3">
    <location>
        <begin position="197"/>
        <end position="208"/>
    </location>
</feature>
<keyword evidence="4" id="KW-0472">Membrane</keyword>
<dbReference type="GO" id="GO:0016020">
    <property type="term" value="C:membrane"/>
    <property type="evidence" value="ECO:0007669"/>
    <property type="project" value="InterPro"/>
</dbReference>
<feature type="transmembrane region" description="Helical" evidence="4">
    <location>
        <begin position="52"/>
        <end position="82"/>
    </location>
</feature>
<protein>
    <submittedName>
        <fullName evidence="5">Phosphatidylglycerophosphate synthase</fullName>
    </submittedName>
</protein>
<dbReference type="EMBL" id="FMZA01000018">
    <property type="protein sequence ID" value="SDC83199.1"/>
    <property type="molecule type" value="Genomic_DNA"/>
</dbReference>
<feature type="transmembrane region" description="Helical" evidence="4">
    <location>
        <begin position="267"/>
        <end position="286"/>
    </location>
</feature>
<dbReference type="GO" id="GO:0016780">
    <property type="term" value="F:phosphotransferase activity, for other substituted phosphate groups"/>
    <property type="evidence" value="ECO:0007669"/>
    <property type="project" value="InterPro"/>
</dbReference>
<name>A0A1G6PSZ8_9BACL</name>
<keyword evidence="4" id="KW-1133">Transmembrane helix</keyword>
<feature type="compositionally biased region" description="Low complexity" evidence="3">
    <location>
        <begin position="218"/>
        <end position="228"/>
    </location>
</feature>
<evidence type="ECO:0000256" key="4">
    <source>
        <dbReference type="SAM" id="Phobius"/>
    </source>
</evidence>
<dbReference type="PROSITE" id="PS00379">
    <property type="entry name" value="CDP_ALCOHOL_P_TRANSF"/>
    <property type="match status" value="1"/>
</dbReference>
<dbReference type="InterPro" id="IPR000462">
    <property type="entry name" value="CDP-OH_P_trans"/>
</dbReference>
<dbReference type="AlphaFoldDB" id="A0A1G6PSZ8"/>
<organism evidence="5 6">
    <name type="scientific">Melghirimyces thermohalophilus</name>
    <dbReference type="NCBI Taxonomy" id="1236220"/>
    <lineage>
        <taxon>Bacteria</taxon>
        <taxon>Bacillati</taxon>
        <taxon>Bacillota</taxon>
        <taxon>Bacilli</taxon>
        <taxon>Bacillales</taxon>
        <taxon>Thermoactinomycetaceae</taxon>
        <taxon>Melghirimyces</taxon>
    </lineage>
</organism>
<dbReference type="GO" id="GO:0008654">
    <property type="term" value="P:phospholipid biosynthetic process"/>
    <property type="evidence" value="ECO:0007669"/>
    <property type="project" value="InterPro"/>
</dbReference>
<keyword evidence="4" id="KW-0812">Transmembrane</keyword>